<dbReference type="GO" id="GO:0005737">
    <property type="term" value="C:cytoplasm"/>
    <property type="evidence" value="ECO:0007669"/>
    <property type="project" value="TreeGrafter"/>
</dbReference>
<dbReference type="NCBIfam" id="NF040713">
    <property type="entry name" value="ZapE"/>
    <property type="match status" value="1"/>
</dbReference>
<dbReference type="InterPro" id="IPR005654">
    <property type="entry name" value="ATPase_AFG1-like"/>
</dbReference>
<dbReference type="Pfam" id="PF03969">
    <property type="entry name" value="AFG1_ATPase"/>
    <property type="match status" value="1"/>
</dbReference>
<proteinExistence type="predicted"/>
<gene>
    <name evidence="3" type="ORF">Amme_104_013</name>
</gene>
<reference evidence="3 4" key="2">
    <citation type="journal article" date="2014" name="FEMS Microbiol. Lett.">
        <title>Draft genomic DNA sequence of the facultatively methylotrophic bacterium Acidomonas methanolica type strain MB58.</title>
        <authorList>
            <person name="Higashiura N."/>
            <person name="Hadano H."/>
            <person name="Hirakawa H."/>
            <person name="Matsutani M."/>
            <person name="Takabe S."/>
            <person name="Matsushita K."/>
            <person name="Azuma Y."/>
        </authorList>
    </citation>
    <scope>NUCLEOTIDE SEQUENCE [LARGE SCALE GENOMIC DNA]</scope>
    <source>
        <strain evidence="3 4">MB58</strain>
    </source>
</reference>
<accession>A0A023D8P5</accession>
<dbReference type="PANTHER" id="PTHR12169">
    <property type="entry name" value="ATPASE N2B"/>
    <property type="match status" value="1"/>
</dbReference>
<name>A0A023D8P5_ACIMT</name>
<evidence type="ECO:0000256" key="2">
    <source>
        <dbReference type="ARBA" id="ARBA00022840"/>
    </source>
</evidence>
<sequence length="377" mass="42246">MSFKLVKALMPANATLSEAYAAGVRDGLIQHDDAQAQAARALDALAVRLTDKARETSGAKGLLARFSRSIPVLVDGVYLVGEVGRGKSMLMDMFFELVPVQKKRRIHFHAFMQECHKALHAIQRLPRKPDDPVADLAEKIAERYSLICFDEFQMHDMSDAVVILRLLNMLIELGVTFVATSNTEPENLLKGHQGRVVMLPYIRAFARHMQVVLLQSARDYRRGREDSDEAWLIPADAEARAKLDAIFAKYATEAPAPAELSLGSRSLHVPQAGGKVARFSFDDLCANMYGPGDFIRLADAYPVIIIDGIPRLDPDRYDIARRFITLIDVLYERHTLLFVSAACWPESLYEAGENARIFERTASRLDEMRSDSWQIPA</sequence>
<keyword evidence="4" id="KW-1185">Reference proteome</keyword>
<evidence type="ECO:0000313" key="4">
    <source>
        <dbReference type="Proteomes" id="UP000019760"/>
    </source>
</evidence>
<organism evidence="3 4">
    <name type="scientific">Acidomonas methanolica NBRC 104435</name>
    <dbReference type="NCBI Taxonomy" id="1231351"/>
    <lineage>
        <taxon>Bacteria</taxon>
        <taxon>Pseudomonadati</taxon>
        <taxon>Pseudomonadota</taxon>
        <taxon>Alphaproteobacteria</taxon>
        <taxon>Acetobacterales</taxon>
        <taxon>Acetobacteraceae</taxon>
        <taxon>Acidomonas</taxon>
    </lineage>
</organism>
<dbReference type="Proteomes" id="UP000019760">
    <property type="component" value="Unassembled WGS sequence"/>
</dbReference>
<dbReference type="SUPFAM" id="SSF52540">
    <property type="entry name" value="P-loop containing nucleoside triphosphate hydrolases"/>
    <property type="match status" value="1"/>
</dbReference>
<keyword evidence="2" id="KW-0067">ATP-binding</keyword>
<protein>
    <submittedName>
        <fullName evidence="3">Chaperone of cytochrome c oxidases</fullName>
    </submittedName>
</protein>
<reference evidence="4" key="1">
    <citation type="journal article" date="2014" name="FEMS Microbiol. Lett.">
        <title>Draft Genomic DNA Sequence of the Facultatively Methylotrophic Bacterium Acidomonas methanolica type strain MB58.</title>
        <authorList>
            <person name="Higashiura N."/>
            <person name="Hadano H."/>
            <person name="Hirakawa H."/>
            <person name="Matsutani M."/>
            <person name="Takabe S."/>
            <person name="Matsushita K."/>
            <person name="Azuma Y."/>
        </authorList>
    </citation>
    <scope>NUCLEOTIDE SEQUENCE [LARGE SCALE GENOMIC DNA]</scope>
    <source>
        <strain evidence="4">MB58</strain>
    </source>
</reference>
<dbReference type="GO" id="GO:0016887">
    <property type="term" value="F:ATP hydrolysis activity"/>
    <property type="evidence" value="ECO:0007669"/>
    <property type="project" value="InterPro"/>
</dbReference>
<dbReference type="PANTHER" id="PTHR12169:SF6">
    <property type="entry name" value="AFG1-LIKE ATPASE"/>
    <property type="match status" value="1"/>
</dbReference>
<dbReference type="EMBL" id="BAND01000103">
    <property type="protein sequence ID" value="GAJ30105.1"/>
    <property type="molecule type" value="Genomic_DNA"/>
</dbReference>
<dbReference type="OrthoDB" id="9774491at2"/>
<evidence type="ECO:0000256" key="1">
    <source>
        <dbReference type="ARBA" id="ARBA00022741"/>
    </source>
</evidence>
<dbReference type="GO" id="GO:0005524">
    <property type="term" value="F:ATP binding"/>
    <property type="evidence" value="ECO:0007669"/>
    <property type="project" value="UniProtKB-KW"/>
</dbReference>
<comment type="caution">
    <text evidence="3">The sequence shown here is derived from an EMBL/GenBank/DDBJ whole genome shotgun (WGS) entry which is preliminary data.</text>
</comment>
<dbReference type="Gene3D" id="3.40.50.300">
    <property type="entry name" value="P-loop containing nucleotide triphosphate hydrolases"/>
    <property type="match status" value="1"/>
</dbReference>
<dbReference type="InterPro" id="IPR027417">
    <property type="entry name" value="P-loop_NTPase"/>
</dbReference>
<dbReference type="AlphaFoldDB" id="A0A023D8P5"/>
<evidence type="ECO:0000313" key="3">
    <source>
        <dbReference type="EMBL" id="GAJ30105.1"/>
    </source>
</evidence>
<keyword evidence="1" id="KW-0547">Nucleotide-binding</keyword>
<dbReference type="RefSeq" id="WP_042060720.1">
    <property type="nucleotide sequence ID" value="NZ_BAND01000103.1"/>
</dbReference>